<sequence length="101" mass="11726">MRGKKNTHTTHTDRKITDEDGQTKKTDEGQTRTKDGQNTDEGRTKHGRRTDKTRTKDGQNTDEDGQTKKTEKDRHGRRGKIFKNNPFLYHPSFDYATGKFN</sequence>
<name>A0A914MS44_MELIC</name>
<proteinExistence type="predicted"/>
<accession>A0A914MS44</accession>
<keyword evidence="2" id="KW-1185">Reference proteome</keyword>
<dbReference type="WBParaSite" id="Minc3s02532g30503">
    <property type="protein sequence ID" value="Minc3s02532g30503"/>
    <property type="gene ID" value="Minc3s02532g30503"/>
</dbReference>
<feature type="compositionally biased region" description="Basic and acidic residues" evidence="1">
    <location>
        <begin position="10"/>
        <end position="74"/>
    </location>
</feature>
<dbReference type="AlphaFoldDB" id="A0A914MS44"/>
<evidence type="ECO:0000256" key="1">
    <source>
        <dbReference type="SAM" id="MobiDB-lite"/>
    </source>
</evidence>
<dbReference type="Proteomes" id="UP000887563">
    <property type="component" value="Unplaced"/>
</dbReference>
<evidence type="ECO:0000313" key="3">
    <source>
        <dbReference type="WBParaSite" id="Minc3s02532g30503"/>
    </source>
</evidence>
<organism evidence="2 3">
    <name type="scientific">Meloidogyne incognita</name>
    <name type="common">Southern root-knot nematode worm</name>
    <name type="synonym">Oxyuris incognita</name>
    <dbReference type="NCBI Taxonomy" id="6306"/>
    <lineage>
        <taxon>Eukaryota</taxon>
        <taxon>Metazoa</taxon>
        <taxon>Ecdysozoa</taxon>
        <taxon>Nematoda</taxon>
        <taxon>Chromadorea</taxon>
        <taxon>Rhabditida</taxon>
        <taxon>Tylenchina</taxon>
        <taxon>Tylenchomorpha</taxon>
        <taxon>Tylenchoidea</taxon>
        <taxon>Meloidogynidae</taxon>
        <taxon>Meloidogyninae</taxon>
        <taxon>Meloidogyne</taxon>
        <taxon>Meloidogyne incognita group</taxon>
    </lineage>
</organism>
<feature type="region of interest" description="Disordered" evidence="1">
    <location>
        <begin position="1"/>
        <end position="101"/>
    </location>
</feature>
<protein>
    <submittedName>
        <fullName evidence="3">Candidate secreted effector</fullName>
    </submittedName>
</protein>
<evidence type="ECO:0000313" key="2">
    <source>
        <dbReference type="Proteomes" id="UP000887563"/>
    </source>
</evidence>
<reference evidence="3" key="1">
    <citation type="submission" date="2022-11" db="UniProtKB">
        <authorList>
            <consortium name="WormBaseParasite"/>
        </authorList>
    </citation>
    <scope>IDENTIFICATION</scope>
</reference>